<evidence type="ECO:0000256" key="1">
    <source>
        <dbReference type="PIRNR" id="PIRNR016897"/>
    </source>
</evidence>
<dbReference type="SUPFAM" id="SSF110391">
    <property type="entry name" value="GlpP-like"/>
    <property type="match status" value="1"/>
</dbReference>
<keyword evidence="1" id="KW-0319">Glycerol metabolism</keyword>
<dbReference type="PANTHER" id="PTHR35787">
    <property type="entry name" value="GLYCEROL UPTAKE OPERON ANTITERMINATOR REGULATORY PROTEIN"/>
    <property type="match status" value="1"/>
</dbReference>
<dbReference type="Gene3D" id="3.20.20.70">
    <property type="entry name" value="Aldolase class I"/>
    <property type="match status" value="1"/>
</dbReference>
<evidence type="ECO:0000313" key="3">
    <source>
        <dbReference type="Proteomes" id="UP000182836"/>
    </source>
</evidence>
<dbReference type="GO" id="GO:0006355">
    <property type="term" value="P:regulation of DNA-templated transcription"/>
    <property type="evidence" value="ECO:0007669"/>
    <property type="project" value="InterPro"/>
</dbReference>
<dbReference type="PIRSF" id="PIRSF016897">
    <property type="entry name" value="GlpP"/>
    <property type="match status" value="1"/>
</dbReference>
<organism evidence="2 3">
    <name type="scientific">Aneurinibacillus migulanus</name>
    <name type="common">Bacillus migulanus</name>
    <dbReference type="NCBI Taxonomy" id="47500"/>
    <lineage>
        <taxon>Bacteria</taxon>
        <taxon>Bacillati</taxon>
        <taxon>Bacillota</taxon>
        <taxon>Bacilli</taxon>
        <taxon>Bacillales</taxon>
        <taxon>Paenibacillaceae</taxon>
        <taxon>Aneurinibacillus group</taxon>
        <taxon>Aneurinibacillus</taxon>
    </lineage>
</organism>
<reference evidence="2 3" key="1">
    <citation type="submission" date="2016-10" db="EMBL/GenBank/DDBJ databases">
        <authorList>
            <person name="de Groot N.N."/>
        </authorList>
    </citation>
    <scope>NUCLEOTIDE SEQUENCE [LARGE SCALE GENOMIC DNA]</scope>
    <source>
        <strain evidence="2 3">DSM 2895</strain>
    </source>
</reference>
<dbReference type="Pfam" id="PF04309">
    <property type="entry name" value="G3P_antiterm"/>
    <property type="match status" value="1"/>
</dbReference>
<accession>A0A1G8RZJ5</accession>
<keyword evidence="1" id="KW-0805">Transcription regulation</keyword>
<keyword evidence="1" id="KW-0694">RNA-binding</keyword>
<sequence>MKGETLVDIRTIFQQNPIIAAANQENLSLALHSKACAVLLMYAKLNDLLEKVTQDNPERKPLFLHTDLMKGLSNDKEAFRFLAKYVKPTGIVTTKSPMIRAAKKEGLLTIQRIFLIDTASFHTAIQNIRENEPDAIEIMPGIAPSIIQAFREYTQRPIILGGLIHSFSQVQGALDAGADAVSLSKSEIWNMQI</sequence>
<dbReference type="InterPro" id="IPR013785">
    <property type="entry name" value="Aldolase_TIM"/>
</dbReference>
<dbReference type="GO" id="GO:0006071">
    <property type="term" value="P:glycerol metabolic process"/>
    <property type="evidence" value="ECO:0007669"/>
    <property type="project" value="UniProtKB-UniRule"/>
</dbReference>
<dbReference type="AlphaFoldDB" id="A0A1G8RZJ5"/>
<keyword evidence="1" id="KW-0804">Transcription</keyword>
<dbReference type="GO" id="GO:0003723">
    <property type="term" value="F:RNA binding"/>
    <property type="evidence" value="ECO:0007669"/>
    <property type="project" value="UniProtKB-KW"/>
</dbReference>
<protein>
    <recommendedName>
        <fullName evidence="1">Glycerol uptake operon antiterminator regulatory protein</fullName>
    </recommendedName>
</protein>
<dbReference type="EMBL" id="FNED01000014">
    <property type="protein sequence ID" value="SDJ22376.1"/>
    <property type="molecule type" value="Genomic_DNA"/>
</dbReference>
<dbReference type="InterPro" id="IPR006699">
    <property type="entry name" value="GlpP"/>
</dbReference>
<evidence type="ECO:0000313" key="2">
    <source>
        <dbReference type="EMBL" id="SDJ22376.1"/>
    </source>
</evidence>
<dbReference type="Proteomes" id="UP000182836">
    <property type="component" value="Unassembled WGS sequence"/>
</dbReference>
<proteinExistence type="predicted"/>
<comment type="function">
    <text evidence="1">Regulates expression of the glpD operon. In the presence of glycerol 3-phosphate (G3P) causes antitermination of transcription of glpD at the inverted repeat of the leader region to enhance its transcription. Binds and stabilizes glpD leader mRNA.</text>
</comment>
<gene>
    <name evidence="2" type="ORF">SAMN04487909_1144</name>
</gene>
<name>A0A1G8RZJ5_ANEMI</name>
<dbReference type="PANTHER" id="PTHR35787:SF1">
    <property type="entry name" value="GLYCEROL UPTAKE OPERON ANTITERMINATOR REGULATORY PROTEIN"/>
    <property type="match status" value="1"/>
</dbReference>